<dbReference type="GO" id="GO:0012505">
    <property type="term" value="C:endomembrane system"/>
    <property type="evidence" value="ECO:0007669"/>
    <property type="project" value="UniProtKB-SubCell"/>
</dbReference>
<reference evidence="8 9" key="1">
    <citation type="submission" date="2019-12" db="EMBL/GenBank/DDBJ databases">
        <authorList>
            <person name="Alioto T."/>
            <person name="Alioto T."/>
            <person name="Gomez Garrido J."/>
        </authorList>
    </citation>
    <scope>NUCLEOTIDE SEQUENCE [LARGE SCALE GENOMIC DNA]</scope>
</reference>
<dbReference type="InterPro" id="IPR052222">
    <property type="entry name" value="DESIGUAL"/>
</dbReference>
<keyword evidence="5 7" id="KW-0472">Membrane</keyword>
<dbReference type="PANTHER" id="PTHR31769">
    <property type="entry name" value="OS07G0462200 PROTEIN-RELATED"/>
    <property type="match status" value="1"/>
</dbReference>
<dbReference type="AlphaFoldDB" id="A0A8S0RRA6"/>
<comment type="subcellular location">
    <subcellularLocation>
        <location evidence="1">Endomembrane system</location>
        <topology evidence="1">Multi-pass membrane protein</topology>
    </subcellularLocation>
</comment>
<name>A0A8S0RRA6_OLEEU</name>
<feature type="transmembrane region" description="Helical" evidence="7">
    <location>
        <begin position="93"/>
        <end position="113"/>
    </location>
</feature>
<keyword evidence="9" id="KW-1185">Reference proteome</keyword>
<dbReference type="OrthoDB" id="1667348at2759"/>
<keyword evidence="4 7" id="KW-1133">Transmembrane helix</keyword>
<evidence type="ECO:0000313" key="9">
    <source>
        <dbReference type="Proteomes" id="UP000594638"/>
    </source>
</evidence>
<protein>
    <submittedName>
        <fullName evidence="8">Uncharacterized protein LOC111368424</fullName>
    </submittedName>
</protein>
<proteinExistence type="inferred from homology"/>
<evidence type="ECO:0000256" key="1">
    <source>
        <dbReference type="ARBA" id="ARBA00004127"/>
    </source>
</evidence>
<dbReference type="Proteomes" id="UP000594638">
    <property type="component" value="Unassembled WGS sequence"/>
</dbReference>
<evidence type="ECO:0000256" key="3">
    <source>
        <dbReference type="ARBA" id="ARBA00022729"/>
    </source>
</evidence>
<comment type="caution">
    <text evidence="8">The sequence shown here is derived from an EMBL/GenBank/DDBJ whole genome shotgun (WGS) entry which is preliminary data.</text>
</comment>
<organism evidence="8 9">
    <name type="scientific">Olea europaea subsp. europaea</name>
    <dbReference type="NCBI Taxonomy" id="158383"/>
    <lineage>
        <taxon>Eukaryota</taxon>
        <taxon>Viridiplantae</taxon>
        <taxon>Streptophyta</taxon>
        <taxon>Embryophyta</taxon>
        <taxon>Tracheophyta</taxon>
        <taxon>Spermatophyta</taxon>
        <taxon>Magnoliopsida</taxon>
        <taxon>eudicotyledons</taxon>
        <taxon>Gunneridae</taxon>
        <taxon>Pentapetalae</taxon>
        <taxon>asterids</taxon>
        <taxon>lamiids</taxon>
        <taxon>Lamiales</taxon>
        <taxon>Oleaceae</taxon>
        <taxon>Oleeae</taxon>
        <taxon>Olea</taxon>
    </lineage>
</organism>
<evidence type="ECO:0000256" key="2">
    <source>
        <dbReference type="ARBA" id="ARBA00022692"/>
    </source>
</evidence>
<dbReference type="Gramene" id="OE9A083928T1">
    <property type="protein sequence ID" value="OE9A083928C1"/>
    <property type="gene ID" value="OE9A083928"/>
</dbReference>
<evidence type="ECO:0000256" key="6">
    <source>
        <dbReference type="ARBA" id="ARBA00029467"/>
    </source>
</evidence>
<accession>A0A8S0RRA6</accession>
<feature type="transmembrane region" description="Helical" evidence="7">
    <location>
        <begin position="51"/>
        <end position="72"/>
    </location>
</feature>
<keyword evidence="3" id="KW-0732">Signal</keyword>
<sequence length="170" mass="18536">MAKNIGILVCPLIMVMDIVAGVLGIKAEIAQKKVEHYRAWIFECGDPSYQAFKLGLAATVLLSVAHVIANLLGGCICITSKEELDQASPNKQLAAASLILSWILLAVAFTMVISETLANSKSRRDCRLAQHHLLFIGGAICFIHGLILVTYYVSTVAVFREKKKLNEHEG</sequence>
<keyword evidence="2 7" id="KW-0812">Transmembrane</keyword>
<dbReference type="EMBL" id="CACTIH010003699">
    <property type="protein sequence ID" value="CAA2982539.1"/>
    <property type="molecule type" value="Genomic_DNA"/>
</dbReference>
<comment type="similarity">
    <text evidence="6">Belongs to the DESIGUAL family.</text>
</comment>
<evidence type="ECO:0000256" key="5">
    <source>
        <dbReference type="ARBA" id="ARBA00023136"/>
    </source>
</evidence>
<dbReference type="Pfam" id="PF06749">
    <property type="entry name" value="DUF1218"/>
    <property type="match status" value="1"/>
</dbReference>
<feature type="transmembrane region" description="Helical" evidence="7">
    <location>
        <begin position="133"/>
        <end position="154"/>
    </location>
</feature>
<dbReference type="InterPro" id="IPR009606">
    <property type="entry name" value="DEAL/Modifying_wall_lignin1/2"/>
</dbReference>
<evidence type="ECO:0000256" key="7">
    <source>
        <dbReference type="SAM" id="Phobius"/>
    </source>
</evidence>
<evidence type="ECO:0000313" key="8">
    <source>
        <dbReference type="EMBL" id="CAA2982539.1"/>
    </source>
</evidence>
<gene>
    <name evidence="8" type="ORF">OLEA9_A083928</name>
</gene>
<evidence type="ECO:0000256" key="4">
    <source>
        <dbReference type="ARBA" id="ARBA00022989"/>
    </source>
</evidence>